<dbReference type="PANTHER" id="PTHR39603:SF1">
    <property type="entry name" value="CYANOVIRIN-N DOMAIN-CONTAINING PROTEIN"/>
    <property type="match status" value="1"/>
</dbReference>
<dbReference type="EMBL" id="AZHA01000013">
    <property type="protein sequence ID" value="OAA42954.1"/>
    <property type="molecule type" value="Genomic_DNA"/>
</dbReference>
<evidence type="ECO:0000313" key="2">
    <source>
        <dbReference type="Proteomes" id="UP000076863"/>
    </source>
</evidence>
<gene>
    <name evidence="1" type="ORF">BBO_04869</name>
</gene>
<dbReference type="AlphaFoldDB" id="A0A167DVZ8"/>
<evidence type="ECO:0000313" key="1">
    <source>
        <dbReference type="EMBL" id="OAA42954.1"/>
    </source>
</evidence>
<sequence>MEPASSGILAHLIPYIRETADQVADTEVNARASFAPLFTAVCATDSRAYTALAGLMACSNYLASIGSRDCTVPSDFRKVRYCYSGDADVNGLSITGRSLTSSCASVAHAVRWIINNCRRAGDKAAGFEAAFGNGGIIVSGVSHEFS</sequence>
<keyword evidence="2" id="KW-1185">Reference proteome</keyword>
<dbReference type="OrthoDB" id="2112446at2759"/>
<name>A0A167DVZ8_9HYPO</name>
<comment type="caution">
    <text evidence="1">The sequence shown here is derived from an EMBL/GenBank/DDBJ whole genome shotgun (WGS) entry which is preliminary data.</text>
</comment>
<accession>A0A167DVZ8</accession>
<protein>
    <submittedName>
        <fullName evidence="1">Uncharacterized protein</fullName>
    </submittedName>
</protein>
<dbReference type="PANTHER" id="PTHR39603">
    <property type="entry name" value="CYANOVIRIN-N DOMAIN-CONTAINING PROTEIN"/>
    <property type="match status" value="1"/>
</dbReference>
<reference evidence="1 2" key="1">
    <citation type="journal article" date="2016" name="Genome Biol. Evol.">
        <title>Divergent and convergent evolution of fungal pathogenicity.</title>
        <authorList>
            <person name="Shang Y."/>
            <person name="Xiao G."/>
            <person name="Zheng P."/>
            <person name="Cen K."/>
            <person name="Zhan S."/>
            <person name="Wang C."/>
        </authorList>
    </citation>
    <scope>NUCLEOTIDE SEQUENCE [LARGE SCALE GENOMIC DNA]</scope>
    <source>
        <strain evidence="1 2">RCEF 3172</strain>
    </source>
</reference>
<proteinExistence type="predicted"/>
<organism evidence="1 2">
    <name type="scientific">Beauveria brongniartii RCEF 3172</name>
    <dbReference type="NCBI Taxonomy" id="1081107"/>
    <lineage>
        <taxon>Eukaryota</taxon>
        <taxon>Fungi</taxon>
        <taxon>Dikarya</taxon>
        <taxon>Ascomycota</taxon>
        <taxon>Pezizomycotina</taxon>
        <taxon>Sordariomycetes</taxon>
        <taxon>Hypocreomycetidae</taxon>
        <taxon>Hypocreales</taxon>
        <taxon>Cordycipitaceae</taxon>
        <taxon>Beauveria</taxon>
        <taxon>Beauveria brongniartii</taxon>
    </lineage>
</organism>
<dbReference type="Proteomes" id="UP000076863">
    <property type="component" value="Unassembled WGS sequence"/>
</dbReference>